<accession>A0ACB8L4D7</accession>
<dbReference type="Proteomes" id="UP000829398">
    <property type="component" value="Chromosome 4"/>
</dbReference>
<keyword evidence="2" id="KW-1185">Reference proteome</keyword>
<protein>
    <submittedName>
        <fullName evidence="1">Flavone 3'-O-methyltransferase 1</fullName>
    </submittedName>
</protein>
<gene>
    <name evidence="1" type="ORF">KPL71_011564</name>
</gene>
<comment type="caution">
    <text evidence="1">The sequence shown here is derived from an EMBL/GenBank/DDBJ whole genome shotgun (WGS) entry which is preliminary data.</text>
</comment>
<sequence length="502" mass="55790">MDSIVDGERDQSFAYADQLAMGTVLPMAIQAVYELGIFEILDKAGPGAKLSASDIAAQLLTKNKDAPMMLDRILRLLASYSVVECSLDASGARRLYSLNSVSKYYVPNKDGVLLGPLIQIIQDKVIMESWSQLKDAILEGGIPFNRAHGVHIFEYAGLDPRFNKHFNAAMYNYTSLVMSNILESYKGFDNIKQLVDVGGSLGVTLQAITTKYPYIKGINFDQPHVIDHAPPHPRMVINLMLYIRVLVGTLHYYTICGIEHVPGDMFQSVPKGDAIFMKWVLHDWNDEHCLKLLKNCYKSIPEDGKVIVVETMLPEVPNTSIESKSNSHFDVLMMIHSPGGKERTRHEFMTLATGAGFGGISCELAIALYFTLRQKGAWDGLILNGAMCGTSQKFKPPWPFEHLLFTVVWLVPSWRVGPTHGSLPMVSFKEEWKRKLALSSPRRSVPRPRAATVLELLRLIGEPEQNVELVSGEVVEWLRERASRAAKGSDGSRPAAELDSGA</sequence>
<dbReference type="EMBL" id="CM039173">
    <property type="protein sequence ID" value="KAH9768317.1"/>
    <property type="molecule type" value="Genomic_DNA"/>
</dbReference>
<name>A0ACB8L4D7_CITSI</name>
<reference evidence="2" key="1">
    <citation type="journal article" date="2023" name="Hortic. Res.">
        <title>A chromosome-level phased genome enabling allele-level studies in sweet orange: a case study on citrus Huanglongbing tolerance.</title>
        <authorList>
            <person name="Wu B."/>
            <person name="Yu Q."/>
            <person name="Deng Z."/>
            <person name="Duan Y."/>
            <person name="Luo F."/>
            <person name="Gmitter F. Jr."/>
        </authorList>
    </citation>
    <scope>NUCLEOTIDE SEQUENCE [LARGE SCALE GENOMIC DNA]</scope>
    <source>
        <strain evidence="2">cv. Valencia</strain>
    </source>
</reference>
<evidence type="ECO:0000313" key="2">
    <source>
        <dbReference type="Proteomes" id="UP000829398"/>
    </source>
</evidence>
<evidence type="ECO:0000313" key="1">
    <source>
        <dbReference type="EMBL" id="KAH9768317.1"/>
    </source>
</evidence>
<proteinExistence type="predicted"/>
<organism evidence="1 2">
    <name type="scientific">Citrus sinensis</name>
    <name type="common">Sweet orange</name>
    <name type="synonym">Citrus aurantium var. sinensis</name>
    <dbReference type="NCBI Taxonomy" id="2711"/>
    <lineage>
        <taxon>Eukaryota</taxon>
        <taxon>Viridiplantae</taxon>
        <taxon>Streptophyta</taxon>
        <taxon>Embryophyta</taxon>
        <taxon>Tracheophyta</taxon>
        <taxon>Spermatophyta</taxon>
        <taxon>Magnoliopsida</taxon>
        <taxon>eudicotyledons</taxon>
        <taxon>Gunneridae</taxon>
        <taxon>Pentapetalae</taxon>
        <taxon>rosids</taxon>
        <taxon>malvids</taxon>
        <taxon>Sapindales</taxon>
        <taxon>Rutaceae</taxon>
        <taxon>Aurantioideae</taxon>
        <taxon>Citrus</taxon>
    </lineage>
</organism>